<feature type="transmembrane region" description="Helical" evidence="2">
    <location>
        <begin position="206"/>
        <end position="231"/>
    </location>
</feature>
<organism evidence="3 4">
    <name type="scientific">Gordonibacter massiliensis</name>
    <name type="common">ex Traore et al. 2017</name>
    <dbReference type="NCBI Taxonomy" id="1841863"/>
    <lineage>
        <taxon>Bacteria</taxon>
        <taxon>Bacillati</taxon>
        <taxon>Actinomycetota</taxon>
        <taxon>Coriobacteriia</taxon>
        <taxon>Eggerthellales</taxon>
        <taxon>Eggerthellaceae</taxon>
        <taxon>Gordonibacter</taxon>
    </lineage>
</organism>
<gene>
    <name evidence="3" type="ORF">H7313_15580</name>
</gene>
<keyword evidence="2" id="KW-0472">Membrane</keyword>
<evidence type="ECO:0000256" key="2">
    <source>
        <dbReference type="SAM" id="Phobius"/>
    </source>
</evidence>
<dbReference type="AlphaFoldDB" id="A0A842JJU2"/>
<comment type="caution">
    <text evidence="3">The sequence shown here is derived from an EMBL/GenBank/DDBJ whole genome shotgun (WGS) entry which is preliminary data.</text>
</comment>
<dbReference type="Proteomes" id="UP000587396">
    <property type="component" value="Unassembled WGS sequence"/>
</dbReference>
<keyword evidence="2" id="KW-1133">Transmembrane helix</keyword>
<protein>
    <submittedName>
        <fullName evidence="3">Uncharacterized protein</fullName>
    </submittedName>
</protein>
<feature type="region of interest" description="Disordered" evidence="1">
    <location>
        <begin position="236"/>
        <end position="259"/>
    </location>
</feature>
<evidence type="ECO:0000313" key="3">
    <source>
        <dbReference type="EMBL" id="MBC2890751.1"/>
    </source>
</evidence>
<keyword evidence="2" id="KW-0812">Transmembrane</keyword>
<proteinExistence type="predicted"/>
<feature type="transmembrane region" description="Helical" evidence="2">
    <location>
        <begin position="150"/>
        <end position="169"/>
    </location>
</feature>
<dbReference type="EMBL" id="JACMSE010000022">
    <property type="protein sequence ID" value="MBC2890751.1"/>
    <property type="molecule type" value="Genomic_DNA"/>
</dbReference>
<evidence type="ECO:0000313" key="4">
    <source>
        <dbReference type="Proteomes" id="UP000587396"/>
    </source>
</evidence>
<name>A0A842JJU2_9ACTN</name>
<feature type="transmembrane region" description="Helical" evidence="2">
    <location>
        <begin position="181"/>
        <end position="200"/>
    </location>
</feature>
<sequence>MAKALCIILGFAIATITSNVLIEKLGVNYNEERSFSMAHYAMMGLNCETNGCVSGEDGEFSAGKQTYQDRIEANIDVISERLDNYGILGLAKHLTKKMLCTYNDGTFGWAGEGGFFKDVVDRTSPFADLLRNIYYPSGEHYRLFCTSQQFFWIFTLMGIILNFPQILFCKESRKIASKKDSDLLVILLSIIGITLFILIFEGRARYLYLYSGFFVIASTVGFSSFANAIAFKKHNPSAQSNNSSTRVSKIQKQKTTSSF</sequence>
<accession>A0A842JJU2</accession>
<keyword evidence="4" id="KW-1185">Reference proteome</keyword>
<reference evidence="3 4" key="1">
    <citation type="submission" date="2020-08" db="EMBL/GenBank/DDBJ databases">
        <authorList>
            <person name="Liu C."/>
            <person name="Sun Q."/>
        </authorList>
    </citation>
    <scope>NUCLEOTIDE SEQUENCE [LARGE SCALE GENOMIC DNA]</scope>
    <source>
        <strain evidence="3 4">N22</strain>
    </source>
</reference>
<evidence type="ECO:0000256" key="1">
    <source>
        <dbReference type="SAM" id="MobiDB-lite"/>
    </source>
</evidence>